<dbReference type="Pfam" id="PF13490">
    <property type="entry name" value="zf-HC2"/>
    <property type="match status" value="1"/>
</dbReference>
<reference evidence="6" key="1">
    <citation type="submission" date="2019-08" db="EMBL/GenBank/DDBJ databases">
        <title>Limnoglobus roseus gen. nov., sp. nov., a novel freshwater planctomycete with a giant genome from the family Gemmataceae.</title>
        <authorList>
            <person name="Kulichevskaya I.S."/>
            <person name="Naumoff D.G."/>
            <person name="Miroshnikov K."/>
            <person name="Ivanova A."/>
            <person name="Philippov D.A."/>
            <person name="Hakobyan A."/>
            <person name="Rijpstra I.C."/>
            <person name="Sinninghe Damste J.S."/>
            <person name="Liesack W."/>
            <person name="Dedysh S.N."/>
        </authorList>
    </citation>
    <scope>NUCLEOTIDE SEQUENCE [LARGE SCALE GENOMIC DNA]</scope>
    <source>
        <strain evidence="6">PX52</strain>
    </source>
</reference>
<dbReference type="Gene3D" id="1.10.10.1320">
    <property type="entry name" value="Anti-sigma factor, zinc-finger domain"/>
    <property type="match status" value="1"/>
</dbReference>
<dbReference type="AlphaFoldDB" id="A0A5C1AM90"/>
<accession>A0A5C1AM90</accession>
<dbReference type="InterPro" id="IPR027383">
    <property type="entry name" value="Znf_put"/>
</dbReference>
<feature type="transmembrane region" description="Helical" evidence="2">
    <location>
        <begin position="90"/>
        <end position="111"/>
    </location>
</feature>
<feature type="region of interest" description="Disordered" evidence="1">
    <location>
        <begin position="306"/>
        <end position="328"/>
    </location>
</feature>
<evidence type="ECO:0000313" key="6">
    <source>
        <dbReference type="Proteomes" id="UP000324974"/>
    </source>
</evidence>
<evidence type="ECO:0000256" key="1">
    <source>
        <dbReference type="SAM" id="MobiDB-lite"/>
    </source>
</evidence>
<evidence type="ECO:0000313" key="5">
    <source>
        <dbReference type="EMBL" id="QEL19695.1"/>
    </source>
</evidence>
<protein>
    <submittedName>
        <fullName evidence="5">Uncharacterized protein</fullName>
    </submittedName>
</protein>
<feature type="domain" description="Putative zinc-finger" evidence="3">
    <location>
        <begin position="6"/>
        <end position="37"/>
    </location>
</feature>
<evidence type="ECO:0000259" key="3">
    <source>
        <dbReference type="Pfam" id="PF13490"/>
    </source>
</evidence>
<dbReference type="Pfam" id="PF14257">
    <property type="entry name" value="DUF4349"/>
    <property type="match status" value="1"/>
</dbReference>
<feature type="domain" description="DUF4349" evidence="4">
    <location>
        <begin position="388"/>
        <end position="562"/>
    </location>
</feature>
<gene>
    <name evidence="5" type="ORF">PX52LOC_06774</name>
</gene>
<keyword evidence="2" id="KW-0812">Transmembrane</keyword>
<dbReference type="InterPro" id="IPR025645">
    <property type="entry name" value="DUF4349"/>
</dbReference>
<keyword evidence="2" id="KW-1133">Transmembrane helix</keyword>
<evidence type="ECO:0000259" key="4">
    <source>
        <dbReference type="Pfam" id="PF14257"/>
    </source>
</evidence>
<feature type="transmembrane region" description="Helical" evidence="2">
    <location>
        <begin position="900"/>
        <end position="921"/>
    </location>
</feature>
<dbReference type="InterPro" id="IPR041916">
    <property type="entry name" value="Anti_sigma_zinc_sf"/>
</dbReference>
<sequence>MTEHAWVQEQIAAFLADGLDAAERERFQTHVRDCVECTTAIEAARAFDAGLANLFASVRPGPMLEDRTVRALRTPKTIAEPRRGVWRRRIVTGLAASLLFGGLAAGASFLIANGGLPMPGEGFAKYSRHNRESVAESSMHFLGGEDDDSMTATVGVWRERDLSRAQTILHDNLEARKKVDLTNVDKGLDSELASSLPLGRTDLALDGLVVKPTEGKSSGNAHLYSRYVQPHFAAPSGGINVNGNVPENVRWDDSLSFSVDAGGKSNAPVALGLPAIVSGTTHGNPNTWHFVPQNFFGSSAIEDQTRRTSNTGNVPTSGPTTAAGVTNGTTPYYANPTYAGRGDTPVEFARSSAGTVTAGKGFNFDTGVTAKPTPVVAQVDDPQQARRIIIRSGDIEFEVNSFDPAVATVTQLVTKIKGGYVGTVNSEKLANGKVKGSIVVRVPPEALDGLVLDLRKEIGKAGELKGQKIGSSDVTKQYTDTESRLKAARAMELRLLEIIKTGKGEIKQLLEAEKELGVWRTKIEEYEGELRYYANLAALSTLTITLAEKDIRVAAGITENERVQAGIEVEDVDKAFRDAIDAVTEAKGRVTKSELKQLSAGQFNALLFFEVSPDAAGPLRDRLKQLGRVARLEIDRVQTADGGPPVKDAKVTRGNTTFQVQFYNLANVAPRETAVVQVATADVVTTFRTLRDAVEKAKGRVVTAQVGEGERQNVSAQFDFEVKRTEEATITAALAAAGDVVSKTISRAPESDSVTDTKVAFRTTLFNAARLKPRETATLAVEVPDVEATAAVLTAQVNDAKGRVIDSQVSHDRSGKLTAKLVYDVPLPAAVGLVEKAKAAGAVRVQQSNRDPAATEGKFATARIDITLSNADLIVPSNDGVWPQVRKGLTYSASALLSSLTWVIFGLCVVLPWVVLIYLIARVLRRFTRSTTPDPVPLTVAAPPTA</sequence>
<dbReference type="RefSeq" id="WP_168219361.1">
    <property type="nucleotide sequence ID" value="NZ_CP042425.1"/>
</dbReference>
<dbReference type="EMBL" id="CP042425">
    <property type="protein sequence ID" value="QEL19695.1"/>
    <property type="molecule type" value="Genomic_DNA"/>
</dbReference>
<keyword evidence="2" id="KW-0472">Membrane</keyword>
<organism evidence="5 6">
    <name type="scientific">Limnoglobus roseus</name>
    <dbReference type="NCBI Taxonomy" id="2598579"/>
    <lineage>
        <taxon>Bacteria</taxon>
        <taxon>Pseudomonadati</taxon>
        <taxon>Planctomycetota</taxon>
        <taxon>Planctomycetia</taxon>
        <taxon>Gemmatales</taxon>
        <taxon>Gemmataceae</taxon>
        <taxon>Limnoglobus</taxon>
    </lineage>
</organism>
<keyword evidence="6" id="KW-1185">Reference proteome</keyword>
<feature type="compositionally biased region" description="Polar residues" evidence="1">
    <location>
        <begin position="307"/>
        <end position="328"/>
    </location>
</feature>
<name>A0A5C1AM90_9BACT</name>
<dbReference type="Proteomes" id="UP000324974">
    <property type="component" value="Chromosome"/>
</dbReference>
<dbReference type="KEGG" id="lrs:PX52LOC_06774"/>
<proteinExistence type="predicted"/>
<evidence type="ECO:0000256" key="2">
    <source>
        <dbReference type="SAM" id="Phobius"/>
    </source>
</evidence>